<evidence type="ECO:0000313" key="2">
    <source>
        <dbReference type="Proteomes" id="UP000019384"/>
    </source>
</evidence>
<dbReference type="EMBL" id="HG793128">
    <property type="protein sequence ID" value="CDK27820.1"/>
    <property type="molecule type" value="Genomic_DNA"/>
</dbReference>
<gene>
    <name evidence="1" type="ORF">KUCA_T00003799001</name>
</gene>
<dbReference type="GO" id="GO:0034477">
    <property type="term" value="P:U6 snRNA 3'-end processing"/>
    <property type="evidence" value="ECO:0007669"/>
    <property type="project" value="InterPro"/>
</dbReference>
<protein>
    <recommendedName>
        <fullName evidence="3">U6 snRNA phosphodiesterase</fullName>
    </recommendedName>
</protein>
<name>W6MWS9_9ASCO</name>
<keyword evidence="2" id="KW-1185">Reference proteome</keyword>
<dbReference type="Gene3D" id="3.90.1140.10">
    <property type="entry name" value="Cyclic phosphodiesterase"/>
    <property type="match status" value="1"/>
</dbReference>
<dbReference type="HOGENOM" id="CLU_1165984_0_0_1"/>
<dbReference type="Proteomes" id="UP000019384">
    <property type="component" value="Unassembled WGS sequence"/>
</dbReference>
<dbReference type="InterPro" id="IPR027521">
    <property type="entry name" value="Usb1"/>
</dbReference>
<accession>W6MWS9</accession>
<dbReference type="GeneID" id="34521200"/>
<organism evidence="1 2">
    <name type="scientific">Kuraishia capsulata CBS 1993</name>
    <dbReference type="NCBI Taxonomy" id="1382522"/>
    <lineage>
        <taxon>Eukaryota</taxon>
        <taxon>Fungi</taxon>
        <taxon>Dikarya</taxon>
        <taxon>Ascomycota</taxon>
        <taxon>Saccharomycotina</taxon>
        <taxon>Pichiomycetes</taxon>
        <taxon>Pichiales</taxon>
        <taxon>Pichiaceae</taxon>
        <taxon>Kuraishia</taxon>
    </lineage>
</organism>
<sequence>MELIKNYDSDSSEGSYTDEALPGLSNTIKLRYTNAPTGASLGKKGRFTGFVFLGVNIFNDSVSLLDEYIRQPVCSEWGFRSLLVDEVTRLKRELHVSLSFNIVVESIAHFDAFIEDLRRLEIQLPELQFKQEISSLPNPSKTKLFLGLMVDDSAGKWKGLVQSINSLVEKHTEGFQGEIDSEKGENSLYDPHFLHMSIGEKPYHSGLETQLAIPSPPVIHAQNYNLYCSRGRETIRIV</sequence>
<dbReference type="RefSeq" id="XP_022459812.1">
    <property type="nucleotide sequence ID" value="XM_022602250.1"/>
</dbReference>
<reference evidence="1" key="2">
    <citation type="submission" date="2014-02" db="EMBL/GenBank/DDBJ databases">
        <title>Complete DNA sequence of /Kuraishia capsulata/ illustrates novel genomic features among budding yeasts (/Saccharomycotina/).</title>
        <authorList>
            <person name="Morales L."/>
            <person name="Noel B."/>
            <person name="Porcel B."/>
            <person name="Marcet-Houben M."/>
            <person name="Hullo M-F."/>
            <person name="Sacerdot C."/>
            <person name="Tekaia F."/>
            <person name="Leh-Louis V."/>
            <person name="Despons L."/>
            <person name="Khanna V."/>
            <person name="Aury J-M."/>
            <person name="Barbe V."/>
            <person name="Couloux A."/>
            <person name="Labadie K."/>
            <person name="Pelletier E."/>
            <person name="Souciet J-L."/>
            <person name="Boekhout T."/>
            <person name="Gabaldon T."/>
            <person name="Wincker P."/>
            <person name="Dujon B."/>
        </authorList>
    </citation>
    <scope>NUCLEOTIDE SEQUENCE</scope>
    <source>
        <strain evidence="1">CBS 1993</strain>
    </source>
</reference>
<dbReference type="GO" id="GO:0004518">
    <property type="term" value="F:nuclease activity"/>
    <property type="evidence" value="ECO:0007669"/>
    <property type="project" value="InterPro"/>
</dbReference>
<proteinExistence type="predicted"/>
<dbReference type="AlphaFoldDB" id="W6MWS9"/>
<dbReference type="Pfam" id="PF09749">
    <property type="entry name" value="HVSL"/>
    <property type="match status" value="1"/>
</dbReference>
<evidence type="ECO:0000313" key="1">
    <source>
        <dbReference type="EMBL" id="CDK27820.1"/>
    </source>
</evidence>
<reference evidence="1" key="1">
    <citation type="submission" date="2013-12" db="EMBL/GenBank/DDBJ databases">
        <authorList>
            <person name="Genoscope - CEA"/>
        </authorList>
    </citation>
    <scope>NUCLEOTIDE SEQUENCE</scope>
    <source>
        <strain evidence="1">CBS 1993</strain>
    </source>
</reference>
<evidence type="ECO:0008006" key="3">
    <source>
        <dbReference type="Google" id="ProtNLM"/>
    </source>
</evidence>